<dbReference type="AlphaFoldDB" id="A0A0G0PUA7"/>
<sequence>MMLKILKLIIIAAVLGAAILISTTFRRSYESGRNSEPEISTSISILSPETSQKISTTSVNIIKAVSRKPVLKTSESVTINPVKNKVYEEIKEVSSKSFEE</sequence>
<comment type="caution">
    <text evidence="1">The sequence shown here is derived from an EMBL/GenBank/DDBJ whole genome shotgun (WGS) entry which is preliminary data.</text>
</comment>
<protein>
    <submittedName>
        <fullName evidence="1">Uncharacterized protein</fullName>
    </submittedName>
</protein>
<evidence type="ECO:0000313" key="1">
    <source>
        <dbReference type="EMBL" id="KKQ92911.1"/>
    </source>
</evidence>
<proteinExistence type="predicted"/>
<gene>
    <name evidence="1" type="ORF">UT16_C0002G0001</name>
</gene>
<dbReference type="EMBL" id="LBVT01000002">
    <property type="protein sequence ID" value="KKQ92911.1"/>
    <property type="molecule type" value="Genomic_DNA"/>
</dbReference>
<evidence type="ECO:0000313" key="2">
    <source>
        <dbReference type="Proteomes" id="UP000034706"/>
    </source>
</evidence>
<reference evidence="1 2" key="1">
    <citation type="journal article" date="2015" name="Nature">
        <title>rRNA introns, odd ribosomes, and small enigmatic genomes across a large radiation of phyla.</title>
        <authorList>
            <person name="Brown C.T."/>
            <person name="Hug L.A."/>
            <person name="Thomas B.C."/>
            <person name="Sharon I."/>
            <person name="Castelle C.J."/>
            <person name="Singh A."/>
            <person name="Wilkins M.J."/>
            <person name="Williams K.H."/>
            <person name="Banfield J.F."/>
        </authorList>
    </citation>
    <scope>NUCLEOTIDE SEQUENCE [LARGE SCALE GENOMIC DNA]</scope>
</reference>
<organism evidence="1 2">
    <name type="scientific">Candidatus Azambacteria bacterium GW2011_GWA2_39_10</name>
    <dbReference type="NCBI Taxonomy" id="1618611"/>
    <lineage>
        <taxon>Bacteria</taxon>
        <taxon>Candidatus Azamiibacteriota</taxon>
    </lineage>
</organism>
<dbReference type="Proteomes" id="UP000034706">
    <property type="component" value="Unassembled WGS sequence"/>
</dbReference>
<accession>A0A0G0PUA7</accession>
<name>A0A0G0PUA7_9BACT</name>
<feature type="non-terminal residue" evidence="1">
    <location>
        <position position="100"/>
    </location>
</feature>